<dbReference type="PROSITE" id="PS01013">
    <property type="entry name" value="OSBP"/>
    <property type="match status" value="1"/>
</dbReference>
<dbReference type="GO" id="GO:0097038">
    <property type="term" value="C:perinuclear endoplasmic reticulum"/>
    <property type="evidence" value="ECO:0007669"/>
    <property type="project" value="TreeGrafter"/>
</dbReference>
<feature type="compositionally biased region" description="Polar residues" evidence="6">
    <location>
        <begin position="15"/>
        <end position="25"/>
    </location>
</feature>
<dbReference type="SUPFAM" id="SSF144000">
    <property type="entry name" value="Oxysterol-binding protein-like"/>
    <property type="match status" value="2"/>
</dbReference>
<evidence type="ECO:0000313" key="8">
    <source>
        <dbReference type="Proteomes" id="UP001159641"/>
    </source>
</evidence>
<dbReference type="InterPro" id="IPR018494">
    <property type="entry name" value="Oxysterol-bd_CS"/>
</dbReference>
<dbReference type="FunFam" id="3.30.70.3490:FF:000003">
    <property type="entry name" value="Oxysterol-binding protein"/>
    <property type="match status" value="1"/>
</dbReference>
<evidence type="ECO:0000256" key="6">
    <source>
        <dbReference type="SAM" id="MobiDB-lite"/>
    </source>
</evidence>
<dbReference type="GO" id="GO:0005886">
    <property type="term" value="C:plasma membrane"/>
    <property type="evidence" value="ECO:0007669"/>
    <property type="project" value="TreeGrafter"/>
</dbReference>
<reference evidence="7 8" key="1">
    <citation type="submission" date="2022-11" db="EMBL/GenBank/DDBJ databases">
        <title>Whole genome sequence of Eschrichtius robustus ER-17-0199.</title>
        <authorList>
            <person name="Bruniche-Olsen A."/>
            <person name="Black A.N."/>
            <person name="Fields C.J."/>
            <person name="Walden K."/>
            <person name="Dewoody J.A."/>
        </authorList>
    </citation>
    <scope>NUCLEOTIDE SEQUENCE [LARGE SCALE GENOMIC DNA]</scope>
    <source>
        <strain evidence="7">ER-17-0199</strain>
        <tissue evidence="7">Blubber</tissue>
    </source>
</reference>
<keyword evidence="5" id="KW-0175">Coiled coil</keyword>
<feature type="coiled-coil region" evidence="5">
    <location>
        <begin position="695"/>
        <end position="722"/>
    </location>
</feature>
<dbReference type="Gene3D" id="2.40.160.120">
    <property type="match status" value="1"/>
</dbReference>
<feature type="region of interest" description="Disordered" evidence="6">
    <location>
        <begin position="40"/>
        <end position="59"/>
    </location>
</feature>
<evidence type="ECO:0000313" key="7">
    <source>
        <dbReference type="EMBL" id="KAJ8779109.1"/>
    </source>
</evidence>
<proteinExistence type="inferred from homology"/>
<dbReference type="AlphaFoldDB" id="A0AB34GI44"/>
<evidence type="ECO:0000256" key="2">
    <source>
        <dbReference type="ARBA" id="ARBA00023121"/>
    </source>
</evidence>
<keyword evidence="8" id="KW-1185">Reference proteome</keyword>
<dbReference type="Proteomes" id="UP001159641">
    <property type="component" value="Unassembled WGS sequence"/>
</dbReference>
<keyword evidence="1 4" id="KW-0445">Lipid transport</keyword>
<keyword evidence="2" id="KW-0446">Lipid-binding</keyword>
<comment type="similarity">
    <text evidence="3">Belongs to the OSBP family.</text>
</comment>
<dbReference type="PANTHER" id="PTHR10972:SF153">
    <property type="entry name" value="OXYSTEROL-BINDING PROTEIN-RELATED PROTEIN 2"/>
    <property type="match status" value="1"/>
</dbReference>
<comment type="caution">
    <text evidence="7">The sequence shown here is derived from an EMBL/GenBank/DDBJ whole genome shotgun (WGS) entry which is preliminary data.</text>
</comment>
<sequence length="759" mass="83472">MNGEEEFFDAVTGFDSDNSSGEFSEANQRVTGVIHVDTSKSNGIGKVGERPPQENGIQKHSVTPVRKRTGGRPCPGAAGGLSSVGALALAGGLAQSQRLLVSDPTASFTQSRLRLTRRPLTPWPSQRTGLIVRLPPRKLPGKAHVAPSARDSGPFSSLKTSLPAPMFTRSDFSVWSILKKCIGLELSKITMPIAFNEPLSFLQRITEYMEHVYLVHKASCQPQPLERMQVGGGLLSGGGPGWVQPGWVQTVAFNERDAIGLAMWRQGPGHLSSGTPGRRASAARRDVGVLSCPKAEAFVPGTFCAGVVSAAWWSGLQGCRAAAGGGAGPRLLLGPFSTITPPCGCFQSVAAFAVSAVASQWERTGKPFNPLLGETYELTREDLGFRFISEQVSHHPPISAFYSEGLHQDFLFHGSIYPKLKFWGKSVEAEPRGTITLELLNRGAGTPESRGPGRLADHHRDRTGGVFCDLTSEVTTALCARAAGHAGQPWLSVQGGRSGLTARRHNEAYTWTNPTCCVHNVIIGKLWIEQYGTVEIVNHRTGDKCVLHFKPCGLFGKELHKVEGYIQDKNKKKLFMIYGKWTECLWGLDPAAYESFKKQERRTDSLRKTKLDDCPEKADGDVVDAVPEAQETVQVIPGSKLLWRVNTRPPNSAQMYNFTSFTVSLNELETGMEKILAPTDCRLRPDIRGMENGNMDLASQEKERLEEKQREARRERAREEAEWQTRWFHRGSNPYTGTPDWLYVGGYFERDFSGCPDIY</sequence>
<evidence type="ECO:0000256" key="1">
    <source>
        <dbReference type="ARBA" id="ARBA00023055"/>
    </source>
</evidence>
<name>A0AB34GI44_ESCRO</name>
<evidence type="ECO:0000256" key="3">
    <source>
        <dbReference type="RuleBase" id="RU003844"/>
    </source>
</evidence>
<dbReference type="PANTHER" id="PTHR10972">
    <property type="entry name" value="OXYSTEROL-BINDING PROTEIN-RELATED"/>
    <property type="match status" value="1"/>
</dbReference>
<dbReference type="Pfam" id="PF01237">
    <property type="entry name" value="Oxysterol_BP"/>
    <property type="match status" value="2"/>
</dbReference>
<dbReference type="EMBL" id="JAIQCJ010002232">
    <property type="protein sequence ID" value="KAJ8779109.1"/>
    <property type="molecule type" value="Genomic_DNA"/>
</dbReference>
<dbReference type="InterPro" id="IPR000648">
    <property type="entry name" value="Oxysterol-bd"/>
</dbReference>
<dbReference type="GO" id="GO:0006869">
    <property type="term" value="P:lipid transport"/>
    <property type="evidence" value="ECO:0007669"/>
    <property type="project" value="UniProtKB-KW"/>
</dbReference>
<evidence type="ECO:0000256" key="5">
    <source>
        <dbReference type="SAM" id="Coils"/>
    </source>
</evidence>
<dbReference type="GO" id="GO:0015485">
    <property type="term" value="F:cholesterol binding"/>
    <property type="evidence" value="ECO:0007669"/>
    <property type="project" value="TreeGrafter"/>
</dbReference>
<dbReference type="GO" id="GO:0005829">
    <property type="term" value="C:cytosol"/>
    <property type="evidence" value="ECO:0007669"/>
    <property type="project" value="TreeGrafter"/>
</dbReference>
<accession>A0AB34GI44</accession>
<protein>
    <recommendedName>
        <fullName evidence="4">Oxysterol-binding protein</fullName>
    </recommendedName>
</protein>
<dbReference type="Gene3D" id="3.30.70.3490">
    <property type="match status" value="1"/>
</dbReference>
<gene>
    <name evidence="7" type="ORF">J1605_012960</name>
</gene>
<keyword evidence="4" id="KW-0813">Transport</keyword>
<dbReference type="InterPro" id="IPR037239">
    <property type="entry name" value="OSBP_sf"/>
</dbReference>
<feature type="region of interest" description="Disordered" evidence="6">
    <location>
        <begin position="1"/>
        <end position="25"/>
    </location>
</feature>
<evidence type="ECO:0000256" key="4">
    <source>
        <dbReference type="RuleBase" id="RU003845"/>
    </source>
</evidence>
<organism evidence="7 8">
    <name type="scientific">Eschrichtius robustus</name>
    <name type="common">California gray whale</name>
    <name type="synonym">Eschrichtius gibbosus</name>
    <dbReference type="NCBI Taxonomy" id="9764"/>
    <lineage>
        <taxon>Eukaryota</taxon>
        <taxon>Metazoa</taxon>
        <taxon>Chordata</taxon>
        <taxon>Craniata</taxon>
        <taxon>Vertebrata</taxon>
        <taxon>Euteleostomi</taxon>
        <taxon>Mammalia</taxon>
        <taxon>Eutheria</taxon>
        <taxon>Laurasiatheria</taxon>
        <taxon>Artiodactyla</taxon>
        <taxon>Whippomorpha</taxon>
        <taxon>Cetacea</taxon>
        <taxon>Mysticeti</taxon>
        <taxon>Eschrichtiidae</taxon>
        <taxon>Eschrichtius</taxon>
    </lineage>
</organism>